<feature type="region of interest" description="Disordered" evidence="7">
    <location>
        <begin position="326"/>
        <end position="364"/>
    </location>
</feature>
<keyword evidence="4" id="KW-0805">Transcription regulation</keyword>
<accession>A0A9W7XQS7</accession>
<dbReference type="PROSITE" id="PS50114">
    <property type="entry name" value="GATA_ZN_FINGER_2"/>
    <property type="match status" value="1"/>
</dbReference>
<comment type="caution">
    <text evidence="9">The sequence shown here is derived from an EMBL/GenBank/DDBJ whole genome shotgun (WGS) entry which is preliminary data.</text>
</comment>
<feature type="domain" description="GATA-type" evidence="8">
    <location>
        <begin position="121"/>
        <end position="175"/>
    </location>
</feature>
<evidence type="ECO:0000256" key="1">
    <source>
        <dbReference type="ARBA" id="ARBA00022723"/>
    </source>
</evidence>
<dbReference type="InterPro" id="IPR013088">
    <property type="entry name" value="Znf_NHR/GATA"/>
</dbReference>
<dbReference type="PANTHER" id="PTHR47172">
    <property type="entry name" value="OS01G0976800 PROTEIN"/>
    <property type="match status" value="1"/>
</dbReference>
<dbReference type="Gene3D" id="3.30.50.10">
    <property type="entry name" value="Erythroid Transcription Factor GATA-1, subunit A"/>
    <property type="match status" value="1"/>
</dbReference>
<feature type="compositionally biased region" description="Low complexity" evidence="7">
    <location>
        <begin position="351"/>
        <end position="364"/>
    </location>
</feature>
<dbReference type="InterPro" id="IPR000679">
    <property type="entry name" value="Znf_GATA"/>
</dbReference>
<gene>
    <name evidence="9" type="ORF">LPJ64_000216</name>
</gene>
<proteinExistence type="predicted"/>
<keyword evidence="3" id="KW-0862">Zinc</keyword>
<evidence type="ECO:0000256" key="7">
    <source>
        <dbReference type="SAM" id="MobiDB-lite"/>
    </source>
</evidence>
<keyword evidence="10" id="KW-1185">Reference proteome</keyword>
<keyword evidence="2 6" id="KW-0863">Zinc-finger</keyword>
<evidence type="ECO:0000256" key="3">
    <source>
        <dbReference type="ARBA" id="ARBA00022833"/>
    </source>
</evidence>
<evidence type="ECO:0000313" key="9">
    <source>
        <dbReference type="EMBL" id="KAJ1648518.1"/>
    </source>
</evidence>
<dbReference type="GO" id="GO:0008270">
    <property type="term" value="F:zinc ion binding"/>
    <property type="evidence" value="ECO:0007669"/>
    <property type="project" value="UniProtKB-KW"/>
</dbReference>
<protein>
    <recommendedName>
        <fullName evidence="8">GATA-type domain-containing protein</fullName>
    </recommendedName>
</protein>
<evidence type="ECO:0000259" key="8">
    <source>
        <dbReference type="PROSITE" id="PS50114"/>
    </source>
</evidence>
<dbReference type="SUPFAM" id="SSF57716">
    <property type="entry name" value="Glucocorticoid receptor-like (DNA-binding domain)"/>
    <property type="match status" value="1"/>
</dbReference>
<feature type="compositionally biased region" description="Polar residues" evidence="7">
    <location>
        <begin position="341"/>
        <end position="350"/>
    </location>
</feature>
<dbReference type="PROSITE" id="PS00344">
    <property type="entry name" value="GATA_ZN_FINGER_1"/>
    <property type="match status" value="1"/>
</dbReference>
<sequence length="364" mass="39781">MSSAAPSAVRRDDRDLSAVRPAPADDAQEKAPVSVSVSAPPKRKPAKRTARHFVEEPLYLLPSHYVLLQDSTFELLRGLANLSSAVEDDPLYFDQLLGAAVNIKHAFDLGRMDVINGTIRPRNTSLCHECITTVSSVWRSGPDGPRSLCNACGLRYYKQNQRRALEAKRRETKDAADAAASLAALSGVPIDVARRILSRKDVGDIADKLKSQIAAGHASNNSNSKGDNEDYNNNDEDDDSDDEDDDNENDDDEDGDDPRLNLPLTSPAERLSIASLCQPYEASADKDDTDVMQQKHQLNEAPVYVASLKNILTSTKSIQRDAAAAEYADAAHGSLSHPPQHRSSTDNNYPSHSSSYWASSNHHH</sequence>
<evidence type="ECO:0000256" key="2">
    <source>
        <dbReference type="ARBA" id="ARBA00022771"/>
    </source>
</evidence>
<feature type="region of interest" description="Disordered" evidence="7">
    <location>
        <begin position="1"/>
        <end position="49"/>
    </location>
</feature>
<dbReference type="GO" id="GO:0043565">
    <property type="term" value="F:sequence-specific DNA binding"/>
    <property type="evidence" value="ECO:0007669"/>
    <property type="project" value="InterPro"/>
</dbReference>
<reference evidence="9" key="1">
    <citation type="submission" date="2022-07" db="EMBL/GenBank/DDBJ databases">
        <title>Phylogenomic reconstructions and comparative analyses of Kickxellomycotina fungi.</title>
        <authorList>
            <person name="Reynolds N.K."/>
            <person name="Stajich J.E."/>
            <person name="Barry K."/>
            <person name="Grigoriev I.V."/>
            <person name="Crous P."/>
            <person name="Smith M.E."/>
        </authorList>
    </citation>
    <scope>NUCLEOTIDE SEQUENCE</scope>
    <source>
        <strain evidence="9">NBRC 105413</strain>
    </source>
</reference>
<evidence type="ECO:0000256" key="5">
    <source>
        <dbReference type="ARBA" id="ARBA00023163"/>
    </source>
</evidence>
<dbReference type="PANTHER" id="PTHR47172:SF24">
    <property type="entry name" value="GATA ZINC FINGER DOMAIN-CONTAINING PROTEIN 14-RELATED"/>
    <property type="match status" value="1"/>
</dbReference>
<evidence type="ECO:0000256" key="4">
    <source>
        <dbReference type="ARBA" id="ARBA00023015"/>
    </source>
</evidence>
<evidence type="ECO:0000313" key="10">
    <source>
        <dbReference type="Proteomes" id="UP001145021"/>
    </source>
</evidence>
<dbReference type="Pfam" id="PF00320">
    <property type="entry name" value="GATA"/>
    <property type="match status" value="1"/>
</dbReference>
<name>A0A9W7XQS7_9FUNG</name>
<feature type="compositionally biased region" description="Acidic residues" evidence="7">
    <location>
        <begin position="229"/>
        <end position="256"/>
    </location>
</feature>
<keyword evidence="5" id="KW-0804">Transcription</keyword>
<dbReference type="AlphaFoldDB" id="A0A9W7XQS7"/>
<dbReference type="CDD" id="cd00202">
    <property type="entry name" value="ZnF_GATA"/>
    <property type="match status" value="1"/>
</dbReference>
<keyword evidence="1" id="KW-0479">Metal-binding</keyword>
<dbReference type="SMART" id="SM00401">
    <property type="entry name" value="ZnF_GATA"/>
    <property type="match status" value="1"/>
</dbReference>
<organism evidence="9 10">
    <name type="scientific">Coemansia asiatica</name>
    <dbReference type="NCBI Taxonomy" id="1052880"/>
    <lineage>
        <taxon>Eukaryota</taxon>
        <taxon>Fungi</taxon>
        <taxon>Fungi incertae sedis</taxon>
        <taxon>Zoopagomycota</taxon>
        <taxon>Kickxellomycotina</taxon>
        <taxon>Kickxellomycetes</taxon>
        <taxon>Kickxellales</taxon>
        <taxon>Kickxellaceae</taxon>
        <taxon>Coemansia</taxon>
    </lineage>
</organism>
<dbReference type="Proteomes" id="UP001145021">
    <property type="component" value="Unassembled WGS sequence"/>
</dbReference>
<feature type="region of interest" description="Disordered" evidence="7">
    <location>
        <begin position="216"/>
        <end position="267"/>
    </location>
</feature>
<dbReference type="EMBL" id="JANBOH010000004">
    <property type="protein sequence ID" value="KAJ1648518.1"/>
    <property type="molecule type" value="Genomic_DNA"/>
</dbReference>
<evidence type="ECO:0000256" key="6">
    <source>
        <dbReference type="PROSITE-ProRule" id="PRU00094"/>
    </source>
</evidence>
<dbReference type="GO" id="GO:0006355">
    <property type="term" value="P:regulation of DNA-templated transcription"/>
    <property type="evidence" value="ECO:0007669"/>
    <property type="project" value="InterPro"/>
</dbReference>